<evidence type="ECO:0000259" key="3">
    <source>
        <dbReference type="PROSITE" id="PS51549"/>
    </source>
</evidence>
<proteinExistence type="predicted"/>
<protein>
    <submittedName>
        <fullName evidence="4">DM13 domain-containing protein</fullName>
    </submittedName>
</protein>
<evidence type="ECO:0000313" key="4">
    <source>
        <dbReference type="EMBL" id="WNZ25636.1"/>
    </source>
</evidence>
<name>A0AA97AK41_9CYAN</name>
<dbReference type="PROSITE" id="PS51257">
    <property type="entry name" value="PROKAR_LIPOPROTEIN"/>
    <property type="match status" value="1"/>
</dbReference>
<feature type="signal peptide" evidence="2">
    <location>
        <begin position="1"/>
        <end position="22"/>
    </location>
</feature>
<dbReference type="RefSeq" id="WP_316431795.1">
    <property type="nucleotide sequence ID" value="NZ_CP053586.1"/>
</dbReference>
<organism evidence="4">
    <name type="scientific">Leptolyngbya sp. NK1-12</name>
    <dbReference type="NCBI Taxonomy" id="2547451"/>
    <lineage>
        <taxon>Bacteria</taxon>
        <taxon>Bacillati</taxon>
        <taxon>Cyanobacteriota</taxon>
        <taxon>Cyanophyceae</taxon>
        <taxon>Leptolyngbyales</taxon>
        <taxon>Leptolyngbyaceae</taxon>
        <taxon>Leptolyngbya group</taxon>
        <taxon>Leptolyngbya</taxon>
    </lineage>
</organism>
<evidence type="ECO:0000256" key="1">
    <source>
        <dbReference type="SAM" id="MobiDB-lite"/>
    </source>
</evidence>
<gene>
    <name evidence="4" type="ORF">HJG54_24220</name>
</gene>
<dbReference type="AlphaFoldDB" id="A0AA97AK41"/>
<feature type="region of interest" description="Disordered" evidence="1">
    <location>
        <begin position="49"/>
        <end position="68"/>
    </location>
</feature>
<reference evidence="4" key="1">
    <citation type="submission" date="2020-05" db="EMBL/GenBank/DDBJ databases">
        <authorList>
            <person name="Zhu T."/>
            <person name="Keshari N."/>
            <person name="Lu X."/>
        </authorList>
    </citation>
    <scope>NUCLEOTIDE SEQUENCE</scope>
    <source>
        <strain evidence="4">NK1-12</strain>
    </source>
</reference>
<feature type="domain" description="DM13" evidence="3">
    <location>
        <begin position="50"/>
        <end position="161"/>
    </location>
</feature>
<dbReference type="Pfam" id="PF10517">
    <property type="entry name" value="DM13"/>
    <property type="match status" value="1"/>
</dbReference>
<dbReference type="PROSITE" id="PS51549">
    <property type="entry name" value="DM13"/>
    <property type="match status" value="1"/>
</dbReference>
<sequence length="161" mass="17065">MKRKHFGMLVIAAFLVVSCAESKPTSAESSPPAEAVSQASPATEVATKSGTFAAGEHPTTGTVRVGTENGQQFIELGEDFKTSEMGPDLVVILHQDADVLGSTQPPAYALTADSYVVIAPLQQFQGAQRYEIPANVNLSDYASAAIWCRRFNATFGAATLR</sequence>
<dbReference type="EMBL" id="CP053586">
    <property type="protein sequence ID" value="WNZ25636.1"/>
    <property type="molecule type" value="Genomic_DNA"/>
</dbReference>
<feature type="compositionally biased region" description="Low complexity" evidence="1">
    <location>
        <begin position="23"/>
        <end position="42"/>
    </location>
</feature>
<evidence type="ECO:0000256" key="2">
    <source>
        <dbReference type="SAM" id="SignalP"/>
    </source>
</evidence>
<feature type="region of interest" description="Disordered" evidence="1">
    <location>
        <begin position="23"/>
        <end position="43"/>
    </location>
</feature>
<accession>A0AA97AK41</accession>
<feature type="chain" id="PRO_5041706223" evidence="2">
    <location>
        <begin position="23"/>
        <end position="161"/>
    </location>
</feature>
<dbReference type="InterPro" id="IPR019545">
    <property type="entry name" value="DM13_domain"/>
</dbReference>
<keyword evidence="2" id="KW-0732">Signal</keyword>